<gene>
    <name evidence="2" type="ORF">HOLleu_06156</name>
</gene>
<reference evidence="2" key="1">
    <citation type="submission" date="2021-10" db="EMBL/GenBank/DDBJ databases">
        <title>Tropical sea cucumber genome reveals ecological adaptation and Cuvierian tubules defense mechanism.</title>
        <authorList>
            <person name="Chen T."/>
        </authorList>
    </citation>
    <scope>NUCLEOTIDE SEQUENCE</scope>
    <source>
        <strain evidence="2">Nanhai2018</strain>
        <tissue evidence="2">Muscle</tissue>
    </source>
</reference>
<dbReference type="EMBL" id="JAIZAY010000002">
    <property type="protein sequence ID" value="KAJ8047212.1"/>
    <property type="molecule type" value="Genomic_DNA"/>
</dbReference>
<protein>
    <submittedName>
        <fullName evidence="2">Uncharacterized protein</fullName>
    </submittedName>
</protein>
<feature type="compositionally biased region" description="Polar residues" evidence="1">
    <location>
        <begin position="21"/>
        <end position="31"/>
    </location>
</feature>
<proteinExistence type="predicted"/>
<sequence>MGQFLSTALCCHMLWDDMGTPTPSDQGSTSHPTPPPIKGLQDSRPTLLNISFTSIMLSQQVLTNNSAEM</sequence>
<organism evidence="2 3">
    <name type="scientific">Holothuria leucospilota</name>
    <name type="common">Black long sea cucumber</name>
    <name type="synonym">Mertensiothuria leucospilota</name>
    <dbReference type="NCBI Taxonomy" id="206669"/>
    <lineage>
        <taxon>Eukaryota</taxon>
        <taxon>Metazoa</taxon>
        <taxon>Echinodermata</taxon>
        <taxon>Eleutherozoa</taxon>
        <taxon>Echinozoa</taxon>
        <taxon>Holothuroidea</taxon>
        <taxon>Aspidochirotacea</taxon>
        <taxon>Aspidochirotida</taxon>
        <taxon>Holothuriidae</taxon>
        <taxon>Holothuria</taxon>
    </lineage>
</organism>
<keyword evidence="3" id="KW-1185">Reference proteome</keyword>
<dbReference type="Proteomes" id="UP001152320">
    <property type="component" value="Chromosome 2"/>
</dbReference>
<dbReference type="AlphaFoldDB" id="A0A9Q1CKU4"/>
<feature type="region of interest" description="Disordered" evidence="1">
    <location>
        <begin position="16"/>
        <end position="43"/>
    </location>
</feature>
<evidence type="ECO:0000256" key="1">
    <source>
        <dbReference type="SAM" id="MobiDB-lite"/>
    </source>
</evidence>
<comment type="caution">
    <text evidence="2">The sequence shown here is derived from an EMBL/GenBank/DDBJ whole genome shotgun (WGS) entry which is preliminary data.</text>
</comment>
<name>A0A9Q1CKU4_HOLLE</name>
<accession>A0A9Q1CKU4</accession>
<evidence type="ECO:0000313" key="2">
    <source>
        <dbReference type="EMBL" id="KAJ8047212.1"/>
    </source>
</evidence>
<evidence type="ECO:0000313" key="3">
    <source>
        <dbReference type="Proteomes" id="UP001152320"/>
    </source>
</evidence>